<dbReference type="InterPro" id="IPR000577">
    <property type="entry name" value="Carb_kinase_FGGY"/>
</dbReference>
<name>A0A429ZW36_9ENTE</name>
<dbReference type="PANTHER" id="PTHR43095:SF2">
    <property type="entry name" value="GLUCONOKINASE"/>
    <property type="match status" value="1"/>
</dbReference>
<feature type="domain" description="Carbohydrate kinase FGGY N-terminal" evidence="5">
    <location>
        <begin position="4"/>
        <end position="248"/>
    </location>
</feature>
<dbReference type="Pfam" id="PF00370">
    <property type="entry name" value="FGGY_N"/>
    <property type="match status" value="1"/>
</dbReference>
<dbReference type="InterPro" id="IPR018483">
    <property type="entry name" value="Carb_kinase_FGGY_CS"/>
</dbReference>
<evidence type="ECO:0000313" key="8">
    <source>
        <dbReference type="Proteomes" id="UP000287239"/>
    </source>
</evidence>
<dbReference type="InterPro" id="IPR043129">
    <property type="entry name" value="ATPase_NBD"/>
</dbReference>
<feature type="domain" description="Carbohydrate kinase FGGY C-terminal" evidence="6">
    <location>
        <begin position="258"/>
        <end position="441"/>
    </location>
</feature>
<sequence length="485" mass="53744">MKEVVLGIDIGTTSTKGIIYSSDLRPLLTENVSYPLYQDEDGMAEQDPDEIFETVLQIIKKLSQVAKVENYEIKSIGFSSAMHSLIVLDEMKKPITRSITWLDNRSMMWSDWLKNSGKGLEFYLRTGTPTHAMSPLSKLLWLKEVEPSLLSQGHYFLGIKEYIMLQLFDEFVCDYSLAGGTGLFNINEMAWDEEILALLGISTSQLPQVVAPKTAYRQLVQGIKEELALPTKTPFIIGASDGCLANLGSGAKENTQAVVTVGTSSAIRLTTDRPILDPLGRTFCYPLSDFQWVVGGASNNGGNIFQWALELTKQEGDYQGALKKAEAAGNGAAGLIFLPYLNGERAPLWSEKATGSLIGLRSIHQEQDILRAALEGIFFNLAELLAVIKEQLHQPQELILNGGLFQGELPKKLGRTILNLPTRIPENIESSCLGAAILGAEAVNFEVSLHHHKSQHLIPVNQRQQVEYQEIYQKYQGLNKLLNNY</sequence>
<proteinExistence type="inferred from homology"/>
<dbReference type="InterPro" id="IPR018485">
    <property type="entry name" value="FGGY_C"/>
</dbReference>
<comment type="similarity">
    <text evidence="1 4">Belongs to the FGGY kinase family.</text>
</comment>
<dbReference type="GO" id="GO:0005975">
    <property type="term" value="P:carbohydrate metabolic process"/>
    <property type="evidence" value="ECO:0007669"/>
    <property type="project" value="InterPro"/>
</dbReference>
<dbReference type="Gene3D" id="3.30.420.40">
    <property type="match status" value="2"/>
</dbReference>
<gene>
    <name evidence="7" type="ORF">CBF35_01470</name>
</gene>
<evidence type="ECO:0000256" key="2">
    <source>
        <dbReference type="ARBA" id="ARBA00022679"/>
    </source>
</evidence>
<reference evidence="7 8" key="1">
    <citation type="submission" date="2017-05" db="EMBL/GenBank/DDBJ databases">
        <title>Vagococcus spp. assemblies.</title>
        <authorList>
            <person name="Gulvik C.A."/>
        </authorList>
    </citation>
    <scope>NUCLEOTIDE SEQUENCE [LARGE SCALE GENOMIC DNA]</scope>
    <source>
        <strain evidence="7 8">NCFB 2777</strain>
    </source>
</reference>
<evidence type="ECO:0000259" key="5">
    <source>
        <dbReference type="Pfam" id="PF00370"/>
    </source>
</evidence>
<dbReference type="RefSeq" id="WP_126778113.1">
    <property type="nucleotide sequence ID" value="NZ_NGJU01000001.1"/>
</dbReference>
<dbReference type="OrthoDB" id="9805576at2"/>
<dbReference type="GO" id="GO:0016301">
    <property type="term" value="F:kinase activity"/>
    <property type="evidence" value="ECO:0007669"/>
    <property type="project" value="UniProtKB-KW"/>
</dbReference>
<dbReference type="CDD" id="cd07770">
    <property type="entry name" value="ASKHA_NBD_FGGY_GntK"/>
    <property type="match status" value="1"/>
</dbReference>
<evidence type="ECO:0000313" key="7">
    <source>
        <dbReference type="EMBL" id="RST97987.1"/>
    </source>
</evidence>
<keyword evidence="2 4" id="KW-0808">Transferase</keyword>
<dbReference type="PANTHER" id="PTHR43095">
    <property type="entry name" value="SUGAR KINASE"/>
    <property type="match status" value="1"/>
</dbReference>
<dbReference type="AlphaFoldDB" id="A0A429ZW36"/>
<accession>A0A429ZW36</accession>
<protein>
    <recommendedName>
        <fullName evidence="9">Gluconate kinase</fullName>
    </recommendedName>
</protein>
<dbReference type="Pfam" id="PF02782">
    <property type="entry name" value="FGGY_C"/>
    <property type="match status" value="1"/>
</dbReference>
<dbReference type="GO" id="GO:0016773">
    <property type="term" value="F:phosphotransferase activity, alcohol group as acceptor"/>
    <property type="evidence" value="ECO:0007669"/>
    <property type="project" value="InterPro"/>
</dbReference>
<dbReference type="EMBL" id="NGJU01000001">
    <property type="protein sequence ID" value="RST97987.1"/>
    <property type="molecule type" value="Genomic_DNA"/>
</dbReference>
<dbReference type="PROSITE" id="PS00445">
    <property type="entry name" value="FGGY_KINASES_2"/>
    <property type="match status" value="1"/>
</dbReference>
<evidence type="ECO:0008006" key="9">
    <source>
        <dbReference type="Google" id="ProtNLM"/>
    </source>
</evidence>
<evidence type="ECO:0000259" key="6">
    <source>
        <dbReference type="Pfam" id="PF02782"/>
    </source>
</evidence>
<dbReference type="InterPro" id="IPR018484">
    <property type="entry name" value="FGGY_N"/>
</dbReference>
<dbReference type="PIRSF" id="PIRSF000538">
    <property type="entry name" value="GlpK"/>
    <property type="match status" value="1"/>
</dbReference>
<evidence type="ECO:0000256" key="1">
    <source>
        <dbReference type="ARBA" id="ARBA00009156"/>
    </source>
</evidence>
<comment type="caution">
    <text evidence="7">The sequence shown here is derived from an EMBL/GenBank/DDBJ whole genome shotgun (WGS) entry which is preliminary data.</text>
</comment>
<evidence type="ECO:0000256" key="4">
    <source>
        <dbReference type="RuleBase" id="RU003733"/>
    </source>
</evidence>
<dbReference type="Proteomes" id="UP000287239">
    <property type="component" value="Unassembled WGS sequence"/>
</dbReference>
<keyword evidence="8" id="KW-1185">Reference proteome</keyword>
<organism evidence="7 8">
    <name type="scientific">Vagococcus salmoninarum</name>
    <dbReference type="NCBI Taxonomy" id="2739"/>
    <lineage>
        <taxon>Bacteria</taxon>
        <taxon>Bacillati</taxon>
        <taxon>Bacillota</taxon>
        <taxon>Bacilli</taxon>
        <taxon>Lactobacillales</taxon>
        <taxon>Enterococcaceae</taxon>
        <taxon>Vagococcus</taxon>
    </lineage>
</organism>
<dbReference type="GeneID" id="98567024"/>
<dbReference type="InterPro" id="IPR050406">
    <property type="entry name" value="FGGY_Carb_Kinase"/>
</dbReference>
<keyword evidence="3 4" id="KW-0418">Kinase</keyword>
<dbReference type="SUPFAM" id="SSF53067">
    <property type="entry name" value="Actin-like ATPase domain"/>
    <property type="match status" value="2"/>
</dbReference>
<evidence type="ECO:0000256" key="3">
    <source>
        <dbReference type="ARBA" id="ARBA00022777"/>
    </source>
</evidence>